<dbReference type="RefSeq" id="WP_093067506.1">
    <property type="nucleotide sequence ID" value="NZ_FNQP01000008.1"/>
</dbReference>
<dbReference type="NCBIfam" id="TIGR03413">
    <property type="entry name" value="GSH_gloB"/>
    <property type="match status" value="1"/>
</dbReference>
<feature type="binding site" evidence="7">
    <location>
        <position position="131"/>
    </location>
    <ligand>
        <name>Zn(2+)</name>
        <dbReference type="ChEBI" id="CHEBI:29105"/>
        <label>1</label>
    </ligand>
</feature>
<evidence type="ECO:0000256" key="3">
    <source>
        <dbReference type="ARBA" id="ARBA00006759"/>
    </source>
</evidence>
<organism evidence="9 10">
    <name type="scientific">Thiothrix caldifontis</name>
    <dbReference type="NCBI Taxonomy" id="525918"/>
    <lineage>
        <taxon>Bacteria</taxon>
        <taxon>Pseudomonadati</taxon>
        <taxon>Pseudomonadota</taxon>
        <taxon>Gammaproteobacteria</taxon>
        <taxon>Thiotrichales</taxon>
        <taxon>Thiotrichaceae</taxon>
        <taxon>Thiothrix</taxon>
    </lineage>
</organism>
<sequence length="259" mass="28731">MIQVTPVPAFTDNYIWLIGNTDSQDVAIVDPGDAAPVLEALQRMAKQPVAILITHHHRDHVGGLDKLLQAYPGLPVYGPANETIPFLNRPLTEGQEVYLESLGLTFHVMELPGHTAGHIVYYGEGSLFCGDTLFANGCGRVFDGTLHDLYHSLQRIATLPAATQVYCTHEYTVDNIGFAKWVEPDNAALDARLEESWALLDAGHPTVPFELGREFETNPFLRTHIPEVIAKAEEIAGRETQTPDDVFAVLRIWKDTEYD</sequence>
<reference evidence="9 10" key="1">
    <citation type="submission" date="2016-10" db="EMBL/GenBank/DDBJ databases">
        <authorList>
            <person name="de Groot N.N."/>
        </authorList>
    </citation>
    <scope>NUCLEOTIDE SEQUENCE [LARGE SCALE GENOMIC DNA]</scope>
    <source>
        <strain evidence="9 10">DSM 21228</strain>
    </source>
</reference>
<dbReference type="SUPFAM" id="SSF56281">
    <property type="entry name" value="Metallo-hydrolase/oxidoreductase"/>
    <property type="match status" value="1"/>
</dbReference>
<keyword evidence="6 7" id="KW-0862">Zinc</keyword>
<comment type="pathway">
    <text evidence="2 7">Secondary metabolite metabolism; methylglyoxal degradation; (R)-lactate from methylglyoxal: step 2/2.</text>
</comment>
<comment type="cofactor">
    <cofactor evidence="7">
        <name>Zn(2+)</name>
        <dbReference type="ChEBI" id="CHEBI:29105"/>
    </cofactor>
    <text evidence="7">Binds 2 Zn(2+) ions per subunit.</text>
</comment>
<dbReference type="InterPro" id="IPR017782">
    <property type="entry name" value="Hydroxyacylglutathione_Hdrlase"/>
</dbReference>
<dbReference type="GO" id="GO:0004416">
    <property type="term" value="F:hydroxyacylglutathione hydrolase activity"/>
    <property type="evidence" value="ECO:0007669"/>
    <property type="project" value="UniProtKB-UniRule"/>
</dbReference>
<comment type="similarity">
    <text evidence="3 7">Belongs to the metallo-beta-lactamase superfamily. Glyoxalase II family.</text>
</comment>
<feature type="binding site" evidence="7">
    <location>
        <position position="55"/>
    </location>
    <ligand>
        <name>Zn(2+)</name>
        <dbReference type="ChEBI" id="CHEBI:29105"/>
        <label>1</label>
    </ligand>
</feature>
<evidence type="ECO:0000256" key="7">
    <source>
        <dbReference type="HAMAP-Rule" id="MF_01374"/>
    </source>
</evidence>
<dbReference type="Pfam" id="PF00753">
    <property type="entry name" value="Lactamase_B"/>
    <property type="match status" value="1"/>
</dbReference>
<keyword evidence="5 7" id="KW-0378">Hydrolase</keyword>
<dbReference type="SMART" id="SM00849">
    <property type="entry name" value="Lactamase_B"/>
    <property type="match status" value="1"/>
</dbReference>
<dbReference type="HAMAP" id="MF_01374">
    <property type="entry name" value="Glyoxalase_2"/>
    <property type="match status" value="1"/>
</dbReference>
<dbReference type="EMBL" id="FNQP01000008">
    <property type="protein sequence ID" value="SEA50613.1"/>
    <property type="molecule type" value="Genomic_DNA"/>
</dbReference>
<feature type="binding site" evidence="7">
    <location>
        <position position="114"/>
    </location>
    <ligand>
        <name>Zn(2+)</name>
        <dbReference type="ChEBI" id="CHEBI:29105"/>
        <label>1</label>
    </ligand>
</feature>
<keyword evidence="4 7" id="KW-0479">Metal-binding</keyword>
<proteinExistence type="inferred from homology"/>
<dbReference type="Gene3D" id="3.60.15.10">
    <property type="entry name" value="Ribonuclease Z/Hydroxyacylglutathione hydrolase-like"/>
    <property type="match status" value="1"/>
</dbReference>
<feature type="binding site" evidence="7">
    <location>
        <position position="57"/>
    </location>
    <ligand>
        <name>Zn(2+)</name>
        <dbReference type="ChEBI" id="CHEBI:29105"/>
        <label>1</label>
    </ligand>
</feature>
<feature type="binding site" evidence="7">
    <location>
        <position position="59"/>
    </location>
    <ligand>
        <name>Zn(2+)</name>
        <dbReference type="ChEBI" id="CHEBI:29105"/>
        <label>2</label>
    </ligand>
</feature>
<feature type="binding site" evidence="7">
    <location>
        <position position="131"/>
    </location>
    <ligand>
        <name>Zn(2+)</name>
        <dbReference type="ChEBI" id="CHEBI:29105"/>
        <label>2</label>
    </ligand>
</feature>
<dbReference type="EC" id="3.1.2.6" evidence="7"/>
<accession>A0A1H4BR91</accession>
<dbReference type="InterPro" id="IPR032282">
    <property type="entry name" value="HAGH_C"/>
</dbReference>
<dbReference type="InterPro" id="IPR036866">
    <property type="entry name" value="RibonucZ/Hydroxyglut_hydro"/>
</dbReference>
<dbReference type="GO" id="GO:0019243">
    <property type="term" value="P:methylglyoxal catabolic process to D-lactate via S-lactoyl-glutathione"/>
    <property type="evidence" value="ECO:0007669"/>
    <property type="project" value="UniProtKB-UniRule"/>
</dbReference>
<dbReference type="Proteomes" id="UP000199397">
    <property type="component" value="Unassembled WGS sequence"/>
</dbReference>
<evidence type="ECO:0000313" key="10">
    <source>
        <dbReference type="Proteomes" id="UP000199397"/>
    </source>
</evidence>
<dbReference type="OrthoDB" id="9802248at2"/>
<evidence type="ECO:0000256" key="5">
    <source>
        <dbReference type="ARBA" id="ARBA00022801"/>
    </source>
</evidence>
<evidence type="ECO:0000256" key="6">
    <source>
        <dbReference type="ARBA" id="ARBA00022833"/>
    </source>
</evidence>
<dbReference type="CDD" id="cd07723">
    <property type="entry name" value="hydroxyacylglutathione_hydrolase_MBL-fold"/>
    <property type="match status" value="1"/>
</dbReference>
<dbReference type="GO" id="GO:0046872">
    <property type="term" value="F:metal ion binding"/>
    <property type="evidence" value="ECO:0007669"/>
    <property type="project" value="UniProtKB-KW"/>
</dbReference>
<dbReference type="PIRSF" id="PIRSF005457">
    <property type="entry name" value="Glx"/>
    <property type="match status" value="1"/>
</dbReference>
<evidence type="ECO:0000256" key="1">
    <source>
        <dbReference type="ARBA" id="ARBA00001623"/>
    </source>
</evidence>
<evidence type="ECO:0000256" key="4">
    <source>
        <dbReference type="ARBA" id="ARBA00022723"/>
    </source>
</evidence>
<dbReference type="PANTHER" id="PTHR43705:SF1">
    <property type="entry name" value="HYDROXYACYLGLUTATHIONE HYDROLASE GLOB"/>
    <property type="match status" value="1"/>
</dbReference>
<feature type="binding site" evidence="7">
    <location>
        <position position="60"/>
    </location>
    <ligand>
        <name>Zn(2+)</name>
        <dbReference type="ChEBI" id="CHEBI:29105"/>
        <label>2</label>
    </ligand>
</feature>
<dbReference type="AlphaFoldDB" id="A0A1H4BR91"/>
<dbReference type="STRING" id="525918.SAMN05660964_01757"/>
<dbReference type="InterPro" id="IPR035680">
    <property type="entry name" value="Clx_II_MBL"/>
</dbReference>
<evidence type="ECO:0000256" key="2">
    <source>
        <dbReference type="ARBA" id="ARBA00004963"/>
    </source>
</evidence>
<dbReference type="PANTHER" id="PTHR43705">
    <property type="entry name" value="HYDROXYACYLGLUTATHIONE HYDROLASE"/>
    <property type="match status" value="1"/>
</dbReference>
<dbReference type="InterPro" id="IPR050110">
    <property type="entry name" value="Glyoxalase_II_hydrolase"/>
</dbReference>
<dbReference type="UniPathway" id="UPA00619">
    <property type="reaction ID" value="UER00676"/>
</dbReference>
<dbReference type="Pfam" id="PF16123">
    <property type="entry name" value="HAGH_C"/>
    <property type="match status" value="1"/>
</dbReference>
<dbReference type="InterPro" id="IPR001279">
    <property type="entry name" value="Metallo-B-lactamas"/>
</dbReference>
<protein>
    <recommendedName>
        <fullName evidence="7">Hydroxyacylglutathione hydrolase</fullName>
        <ecNumber evidence="7">3.1.2.6</ecNumber>
    </recommendedName>
    <alternativeName>
        <fullName evidence="7">Glyoxalase II</fullName>
        <shortName evidence="7">Glx II</shortName>
    </alternativeName>
</protein>
<evidence type="ECO:0000313" key="9">
    <source>
        <dbReference type="EMBL" id="SEA50613.1"/>
    </source>
</evidence>
<gene>
    <name evidence="7" type="primary">gloB</name>
    <name evidence="9" type="ORF">SAMN05660964_01757</name>
</gene>
<evidence type="ECO:0000259" key="8">
    <source>
        <dbReference type="SMART" id="SM00849"/>
    </source>
</evidence>
<keyword evidence="10" id="KW-1185">Reference proteome</keyword>
<feature type="binding site" evidence="7">
    <location>
        <position position="169"/>
    </location>
    <ligand>
        <name>Zn(2+)</name>
        <dbReference type="ChEBI" id="CHEBI:29105"/>
        <label>2</label>
    </ligand>
</feature>
<comment type="function">
    <text evidence="7">Thiolesterase that catalyzes the hydrolysis of S-D-lactoyl-glutathione to form glutathione and D-lactic acid.</text>
</comment>
<feature type="domain" description="Metallo-beta-lactamase" evidence="8">
    <location>
        <begin position="12"/>
        <end position="169"/>
    </location>
</feature>
<comment type="subunit">
    <text evidence="7">Monomer.</text>
</comment>
<name>A0A1H4BR91_9GAMM</name>
<comment type="catalytic activity">
    <reaction evidence="1 7">
        <text>an S-(2-hydroxyacyl)glutathione + H2O = a 2-hydroxy carboxylate + glutathione + H(+)</text>
        <dbReference type="Rhea" id="RHEA:21864"/>
        <dbReference type="ChEBI" id="CHEBI:15377"/>
        <dbReference type="ChEBI" id="CHEBI:15378"/>
        <dbReference type="ChEBI" id="CHEBI:57925"/>
        <dbReference type="ChEBI" id="CHEBI:58896"/>
        <dbReference type="ChEBI" id="CHEBI:71261"/>
        <dbReference type="EC" id="3.1.2.6"/>
    </reaction>
</comment>